<feature type="compositionally biased region" description="Basic and acidic residues" evidence="8">
    <location>
        <begin position="78"/>
        <end position="101"/>
    </location>
</feature>
<dbReference type="PANTHER" id="PTHR30329">
    <property type="entry name" value="STATOR ELEMENT OF FLAGELLAR MOTOR COMPLEX"/>
    <property type="match status" value="1"/>
</dbReference>
<gene>
    <name evidence="11" type="ORF">CBW65_10570</name>
</gene>
<evidence type="ECO:0000256" key="3">
    <source>
        <dbReference type="ARBA" id="ARBA00022475"/>
    </source>
</evidence>
<dbReference type="Pfam" id="PF13677">
    <property type="entry name" value="MotB_plug"/>
    <property type="match status" value="1"/>
</dbReference>
<feature type="transmembrane region" description="Helical" evidence="9">
    <location>
        <begin position="20"/>
        <end position="39"/>
    </location>
</feature>
<evidence type="ECO:0000256" key="9">
    <source>
        <dbReference type="SAM" id="Phobius"/>
    </source>
</evidence>
<dbReference type="Gene3D" id="3.30.1330.60">
    <property type="entry name" value="OmpA-like domain"/>
    <property type="match status" value="1"/>
</dbReference>
<dbReference type="SUPFAM" id="SSF103088">
    <property type="entry name" value="OmpA-like"/>
    <property type="match status" value="1"/>
</dbReference>
<dbReference type="PANTHER" id="PTHR30329:SF21">
    <property type="entry name" value="LIPOPROTEIN YIAD-RELATED"/>
    <property type="match status" value="1"/>
</dbReference>
<dbReference type="InterPro" id="IPR006665">
    <property type="entry name" value="OmpA-like"/>
</dbReference>
<dbReference type="InterPro" id="IPR025713">
    <property type="entry name" value="MotB-like_N_dom"/>
</dbReference>
<dbReference type="CDD" id="cd07185">
    <property type="entry name" value="OmpA_C-like"/>
    <property type="match status" value="1"/>
</dbReference>
<comment type="subcellular location">
    <subcellularLocation>
        <location evidence="1">Cell membrane</location>
        <topology evidence="1">Single-pass membrane protein</topology>
    </subcellularLocation>
</comment>
<evidence type="ECO:0000256" key="6">
    <source>
        <dbReference type="ARBA" id="ARBA00023136"/>
    </source>
</evidence>
<dbReference type="AlphaFoldDB" id="A0A1Y0IPH8"/>
<name>A0A1Y0IPH8_9BACL</name>
<dbReference type="InterPro" id="IPR036737">
    <property type="entry name" value="OmpA-like_sf"/>
</dbReference>
<sequence>MSRRRKKGHGGHESHERWLITYADLITLLMIFFVVMYAMSSIDQSKFDSLSVSMNKALNPNNKVQIDSMGNTGIISKTTKEGEKDAKDDKTQLGATEAEKEQQRLDDLKAKVEKFIHDNNLAGQINVIDTERGVQITLNDTALFESGSATLKVEAQRILGGMAPFLQIVPNEIAVEGHTDNVPINNARFPSNWELSATRAINVLHDIESKGVPAKRLHAVGYADTMPLGPNDTAKNRSSNRRVNLIVLREHKAESISPIDKEHVIQP</sequence>
<comment type="similarity">
    <text evidence="2">Belongs to the MotB family.</text>
</comment>
<dbReference type="EMBL" id="CP021434">
    <property type="protein sequence ID" value="ARU61395.1"/>
    <property type="molecule type" value="Genomic_DNA"/>
</dbReference>
<dbReference type="Proteomes" id="UP000195437">
    <property type="component" value="Chromosome"/>
</dbReference>
<feature type="region of interest" description="Disordered" evidence="8">
    <location>
        <begin position="73"/>
        <end position="101"/>
    </location>
</feature>
<evidence type="ECO:0000256" key="1">
    <source>
        <dbReference type="ARBA" id="ARBA00004162"/>
    </source>
</evidence>
<keyword evidence="4 9" id="KW-0812">Transmembrane</keyword>
<dbReference type="OrthoDB" id="9815217at2"/>
<feature type="domain" description="OmpA-like" evidence="10">
    <location>
        <begin position="131"/>
        <end position="251"/>
    </location>
</feature>
<evidence type="ECO:0000313" key="12">
    <source>
        <dbReference type="Proteomes" id="UP000195437"/>
    </source>
</evidence>
<dbReference type="RefSeq" id="WP_087456775.1">
    <property type="nucleotide sequence ID" value="NZ_CP021434.1"/>
</dbReference>
<dbReference type="PROSITE" id="PS51123">
    <property type="entry name" value="OMPA_2"/>
    <property type="match status" value="1"/>
</dbReference>
<evidence type="ECO:0000313" key="11">
    <source>
        <dbReference type="EMBL" id="ARU61395.1"/>
    </source>
</evidence>
<dbReference type="Pfam" id="PF00691">
    <property type="entry name" value="OmpA"/>
    <property type="match status" value="1"/>
</dbReference>
<evidence type="ECO:0000256" key="8">
    <source>
        <dbReference type="SAM" id="MobiDB-lite"/>
    </source>
</evidence>
<dbReference type="InterPro" id="IPR050330">
    <property type="entry name" value="Bact_OuterMem_StrucFunc"/>
</dbReference>
<accession>A0A1Y0IPH8</accession>
<reference evidence="12" key="1">
    <citation type="submission" date="2017-05" db="EMBL/GenBank/DDBJ databases">
        <authorList>
            <person name="Sung H."/>
        </authorList>
    </citation>
    <scope>NUCLEOTIDE SEQUENCE [LARGE SCALE GENOMIC DNA]</scope>
    <source>
        <strain evidence="12">AR23208</strain>
    </source>
</reference>
<evidence type="ECO:0000256" key="2">
    <source>
        <dbReference type="ARBA" id="ARBA00008914"/>
    </source>
</evidence>
<dbReference type="KEGG" id="tum:CBW65_10570"/>
<evidence type="ECO:0000259" key="10">
    <source>
        <dbReference type="PROSITE" id="PS51123"/>
    </source>
</evidence>
<keyword evidence="12" id="KW-1185">Reference proteome</keyword>
<evidence type="ECO:0000256" key="7">
    <source>
        <dbReference type="PROSITE-ProRule" id="PRU00473"/>
    </source>
</evidence>
<protein>
    <recommendedName>
        <fullName evidence="10">OmpA-like domain-containing protein</fullName>
    </recommendedName>
</protein>
<evidence type="ECO:0000256" key="5">
    <source>
        <dbReference type="ARBA" id="ARBA00022989"/>
    </source>
</evidence>
<dbReference type="GO" id="GO:0005886">
    <property type="term" value="C:plasma membrane"/>
    <property type="evidence" value="ECO:0007669"/>
    <property type="project" value="UniProtKB-SubCell"/>
</dbReference>
<keyword evidence="5 9" id="KW-1133">Transmembrane helix</keyword>
<evidence type="ECO:0000256" key="4">
    <source>
        <dbReference type="ARBA" id="ARBA00022692"/>
    </source>
</evidence>
<organism evidence="11 12">
    <name type="scientific">Tumebacillus avium</name>
    <dbReference type="NCBI Taxonomy" id="1903704"/>
    <lineage>
        <taxon>Bacteria</taxon>
        <taxon>Bacillati</taxon>
        <taxon>Bacillota</taxon>
        <taxon>Bacilli</taxon>
        <taxon>Bacillales</taxon>
        <taxon>Alicyclobacillaceae</taxon>
        <taxon>Tumebacillus</taxon>
    </lineage>
</organism>
<keyword evidence="3" id="KW-1003">Cell membrane</keyword>
<keyword evidence="6 7" id="KW-0472">Membrane</keyword>
<proteinExistence type="inferred from homology"/>